<sequence>MAHQLSKLGETERVYKIKAGFQVNWAEATKVAFNLTTPGMVSLLNVSPSTYARLRSGNKQLDAVASERLDRVVGVALLAENVFEDKTAATQWMSTPNAALGGVSPIMHCDTEIGARQVRRILNALEWGGVV</sequence>
<proteinExistence type="predicted"/>
<feature type="domain" description="Antitoxin Xre-like helix-turn-helix" evidence="2">
    <location>
        <begin position="14"/>
        <end position="74"/>
    </location>
</feature>
<dbReference type="NCBIfam" id="TIGR02293">
    <property type="entry name" value="TAS_TIGR02293"/>
    <property type="match status" value="1"/>
</dbReference>
<dbReference type="InterPro" id="IPR046847">
    <property type="entry name" value="Xre-like_HTH"/>
</dbReference>
<organism evidence="3 4">
    <name type="scientific">Neopusillimonas maritima</name>
    <dbReference type="NCBI Taxonomy" id="2026239"/>
    <lineage>
        <taxon>Bacteria</taxon>
        <taxon>Pseudomonadati</taxon>
        <taxon>Pseudomonadota</taxon>
        <taxon>Betaproteobacteria</taxon>
        <taxon>Burkholderiales</taxon>
        <taxon>Alcaligenaceae</taxon>
        <taxon>Neopusillimonas</taxon>
    </lineage>
</organism>
<accession>A0A3A1YWT2</accession>
<dbReference type="AlphaFoldDB" id="A0A3A1YWT2"/>
<protein>
    <submittedName>
        <fullName evidence="3">Antitoxin</fullName>
    </submittedName>
</protein>
<evidence type="ECO:0000313" key="3">
    <source>
        <dbReference type="EMBL" id="RIY41628.1"/>
    </source>
</evidence>
<dbReference type="EMBL" id="NQYH01000003">
    <property type="protein sequence ID" value="RIY41628.1"/>
    <property type="molecule type" value="Genomic_DNA"/>
</dbReference>
<dbReference type="Pfam" id="PF20432">
    <property type="entry name" value="Xre-like-HTH"/>
    <property type="match status" value="1"/>
</dbReference>
<dbReference type="OrthoDB" id="428683at2"/>
<evidence type="ECO:0000313" key="4">
    <source>
        <dbReference type="Proteomes" id="UP000266206"/>
    </source>
</evidence>
<comment type="caution">
    <text evidence="3">The sequence shown here is derived from an EMBL/GenBank/DDBJ whole genome shotgun (WGS) entry which is preliminary data.</text>
</comment>
<evidence type="ECO:0000259" key="2">
    <source>
        <dbReference type="Pfam" id="PF20432"/>
    </source>
</evidence>
<reference evidence="3 4" key="1">
    <citation type="submission" date="2017-08" db="EMBL/GenBank/DDBJ databases">
        <title>Pusillimonas indicus sp. nov., a member of the family Alcaligenaceae isolated from surface seawater.</title>
        <authorList>
            <person name="Li J."/>
        </authorList>
    </citation>
    <scope>NUCLEOTIDE SEQUENCE [LARGE SCALE GENOMIC DNA]</scope>
    <source>
        <strain evidence="3 4">L52-1-41</strain>
    </source>
</reference>
<dbReference type="InterPro" id="IPR011979">
    <property type="entry name" value="Antitox_Xre"/>
</dbReference>
<name>A0A3A1YWT2_9BURK</name>
<dbReference type="InterPro" id="IPR024467">
    <property type="entry name" value="Xre/MbcA/ParS-like_toxin-bd"/>
</dbReference>
<dbReference type="GO" id="GO:0003677">
    <property type="term" value="F:DNA binding"/>
    <property type="evidence" value="ECO:0007669"/>
    <property type="project" value="InterPro"/>
</dbReference>
<feature type="domain" description="Antitoxin Xre/MbcA/ParS-like toxin-binding" evidence="1">
    <location>
        <begin position="79"/>
        <end position="128"/>
    </location>
</feature>
<dbReference type="Proteomes" id="UP000266206">
    <property type="component" value="Unassembled WGS sequence"/>
</dbReference>
<evidence type="ECO:0000259" key="1">
    <source>
        <dbReference type="Pfam" id="PF09722"/>
    </source>
</evidence>
<gene>
    <name evidence="3" type="ORF">CJP73_06335</name>
</gene>
<dbReference type="Pfam" id="PF09722">
    <property type="entry name" value="Xre_MbcA_ParS_C"/>
    <property type="match status" value="1"/>
</dbReference>